<sequence length="1153" mass="130593">MASSSQNASILADQYAEINIEGEEEWMLIEDEAEGDELVFDDRWLKSGENPRAIHIHKLDMWVQIHDLRSGFMMDKVVRSAGGYIGTYVKSDPKNFNGIWRDYLRVRATIDIEKPLKRRMKLCKENGGWIWATFKYEHLPTFCFICGIIGHAERFCLKRFEQDFDQAIKPYGIEMKAQMKKKNYLIGAQWLKTRKEDFQPVSGGSSHRSEAEDRSNEMAKIMDVDPMISGSKGREVITAKGNQGSNGVDIVSDNYMGNVTINNNGDKVNLQNNELVIVLENKKRRMDMRVIGGNNEVSSDVENYVEVEKECDVISKVIANRLKGALPDVISNTQSAFLPGRLISDNIMVSYEIMHYLKRKRMGKEGFMALKLDMSKAYDRVGWTFLEAMLVRMGFNNHFVSLIMSCLTTVTYNVTYGGKVMGPINPGRGIRQGDPLSPYLFLVCAEGLSSLLKHYERKNWLMGCQVARGAPRVSHMLFADDSYVYCKANEIEAGRVLQLLQVYQRASGQQVNNAKSSVFFNKNTTDVIRHRMCEVLGMMEALENSFYLGLPCTMGRNKNAILGFLKEKMQKKIFSWESRFLSKAGKEVLIKSVAQALPSYAMSVFLLTEEICSSLEGMMSKFWWKSQSNSSRGVSWMSWKRLCRHKHKGGIGFRDLQDYNLAFLGKQGWRLLTNESSLVSRIYKARYYPNGSFLSATLGHNPSFIWRSLLEAKDLVRSGARRSIGGGNSVSILFDPWLLDDQNPFVSSHHPALEGQLVSSLLSVGSKQWDAEVIDDLFNDRDKNLIFSIQLSETGDLDSWYWSRSPSSFYTVKSAYKTLQHNNCNFITDQQKEGYKQLWQFDIPPKVQHFLWRALSECLPTKIQLNTKHVNVETSCPFCSLAEETIFHILLGCGFSKACWNLSCVSTATIRENDFKLWFFSLLDSQPVDVIREAAMVSWKIWAVRNDVVWNNKSCSALEVVRSARITLDQWSSAQSQKMGVLLVDDINNVKEHWRKPMTNTVKVNVDGAIFQSENKFGFGCVARDSNGALIEAISGSRPGVVKPEVAEIIGIKEALSWIKRKQWIDVALETGSLIAVQALKSSIAMPFQFGLLVRDCQDLVFSLNNISVIFVKQSANKVAHCVARGSCFKSDCTFSEHDAPFALKTIVYAESL</sequence>
<dbReference type="InterPro" id="IPR044730">
    <property type="entry name" value="RNase_H-like_dom_plant"/>
</dbReference>
<name>A0A803QJD1_CANSA</name>
<dbReference type="Pfam" id="PF13966">
    <property type="entry name" value="zf-RVT"/>
    <property type="match status" value="1"/>
</dbReference>
<dbReference type="Pfam" id="PF00078">
    <property type="entry name" value="RVT_1"/>
    <property type="match status" value="1"/>
</dbReference>
<dbReference type="EnsemblPlants" id="evm.model.10.133">
    <property type="protein sequence ID" value="cds.evm.model.10.133"/>
    <property type="gene ID" value="evm.TU.10.133"/>
</dbReference>
<feature type="compositionally biased region" description="Basic and acidic residues" evidence="1">
    <location>
        <begin position="207"/>
        <end position="216"/>
    </location>
</feature>
<feature type="domain" description="Reverse transcriptase" evidence="2">
    <location>
        <begin position="259"/>
        <end position="540"/>
    </location>
</feature>
<feature type="region of interest" description="Disordered" evidence="1">
    <location>
        <begin position="197"/>
        <end position="216"/>
    </location>
</feature>
<dbReference type="Gene3D" id="3.30.420.10">
    <property type="entry name" value="Ribonuclease H-like superfamily/Ribonuclease H"/>
    <property type="match status" value="1"/>
</dbReference>
<reference evidence="3" key="1">
    <citation type="submission" date="2021-03" db="UniProtKB">
        <authorList>
            <consortium name="EnsemblPlants"/>
        </authorList>
    </citation>
    <scope>IDENTIFICATION</scope>
</reference>
<evidence type="ECO:0000313" key="3">
    <source>
        <dbReference type="EnsemblPlants" id="cds.evm.model.10.133"/>
    </source>
</evidence>
<dbReference type="PANTHER" id="PTHR33116">
    <property type="entry name" value="REVERSE TRANSCRIPTASE ZINC-BINDING DOMAIN-CONTAINING PROTEIN-RELATED-RELATED"/>
    <property type="match status" value="1"/>
</dbReference>
<dbReference type="PANTHER" id="PTHR33116:SF86">
    <property type="entry name" value="REVERSE TRANSCRIPTASE DOMAIN-CONTAINING PROTEIN"/>
    <property type="match status" value="1"/>
</dbReference>
<dbReference type="GO" id="GO:0004523">
    <property type="term" value="F:RNA-DNA hybrid ribonuclease activity"/>
    <property type="evidence" value="ECO:0007669"/>
    <property type="project" value="InterPro"/>
</dbReference>
<dbReference type="SUPFAM" id="SSF53098">
    <property type="entry name" value="Ribonuclease H-like"/>
    <property type="match status" value="1"/>
</dbReference>
<evidence type="ECO:0000259" key="2">
    <source>
        <dbReference type="PROSITE" id="PS50878"/>
    </source>
</evidence>
<dbReference type="InterPro" id="IPR012337">
    <property type="entry name" value="RNaseH-like_sf"/>
</dbReference>
<dbReference type="CDD" id="cd01650">
    <property type="entry name" value="RT_nLTR_like"/>
    <property type="match status" value="1"/>
</dbReference>
<accession>A0A803QJD1</accession>
<dbReference type="EMBL" id="UZAU01000789">
    <property type="status" value="NOT_ANNOTATED_CDS"/>
    <property type="molecule type" value="Genomic_DNA"/>
</dbReference>
<dbReference type="InterPro" id="IPR036397">
    <property type="entry name" value="RNaseH_sf"/>
</dbReference>
<dbReference type="Pfam" id="PF13456">
    <property type="entry name" value="RVT_3"/>
    <property type="match status" value="1"/>
</dbReference>
<dbReference type="Gramene" id="evm.model.10.133">
    <property type="protein sequence ID" value="cds.evm.model.10.133"/>
    <property type="gene ID" value="evm.TU.10.133"/>
</dbReference>
<dbReference type="PROSITE" id="PS50878">
    <property type="entry name" value="RT_POL"/>
    <property type="match status" value="1"/>
</dbReference>
<dbReference type="InterPro" id="IPR000477">
    <property type="entry name" value="RT_dom"/>
</dbReference>
<dbReference type="Pfam" id="PF14392">
    <property type="entry name" value="zf-CCHC_4"/>
    <property type="match status" value="1"/>
</dbReference>
<dbReference type="InterPro" id="IPR025836">
    <property type="entry name" value="Zn_knuckle_CX2CX4HX4C"/>
</dbReference>
<dbReference type="GO" id="GO:0003676">
    <property type="term" value="F:nucleic acid binding"/>
    <property type="evidence" value="ECO:0007669"/>
    <property type="project" value="InterPro"/>
</dbReference>
<dbReference type="CDD" id="cd06222">
    <property type="entry name" value="RNase_H_like"/>
    <property type="match status" value="1"/>
</dbReference>
<keyword evidence="4" id="KW-1185">Reference proteome</keyword>
<evidence type="ECO:0000313" key="4">
    <source>
        <dbReference type="Proteomes" id="UP000596661"/>
    </source>
</evidence>
<dbReference type="InterPro" id="IPR026960">
    <property type="entry name" value="RVT-Znf"/>
</dbReference>
<dbReference type="AlphaFoldDB" id="A0A803QJD1"/>
<organism evidence="3 4">
    <name type="scientific">Cannabis sativa</name>
    <name type="common">Hemp</name>
    <name type="synonym">Marijuana</name>
    <dbReference type="NCBI Taxonomy" id="3483"/>
    <lineage>
        <taxon>Eukaryota</taxon>
        <taxon>Viridiplantae</taxon>
        <taxon>Streptophyta</taxon>
        <taxon>Embryophyta</taxon>
        <taxon>Tracheophyta</taxon>
        <taxon>Spermatophyta</taxon>
        <taxon>Magnoliopsida</taxon>
        <taxon>eudicotyledons</taxon>
        <taxon>Gunneridae</taxon>
        <taxon>Pentapetalae</taxon>
        <taxon>rosids</taxon>
        <taxon>fabids</taxon>
        <taxon>Rosales</taxon>
        <taxon>Cannabaceae</taxon>
        <taxon>Cannabis</taxon>
    </lineage>
</organism>
<evidence type="ECO:0000256" key="1">
    <source>
        <dbReference type="SAM" id="MobiDB-lite"/>
    </source>
</evidence>
<protein>
    <recommendedName>
        <fullName evidence="2">Reverse transcriptase domain-containing protein</fullName>
    </recommendedName>
</protein>
<dbReference type="InterPro" id="IPR002156">
    <property type="entry name" value="RNaseH_domain"/>
</dbReference>
<dbReference type="Proteomes" id="UP000596661">
    <property type="component" value="Unassembled WGS sequence"/>
</dbReference>
<proteinExistence type="predicted"/>